<dbReference type="Proteomes" id="UP000327013">
    <property type="component" value="Chromosome 4"/>
</dbReference>
<dbReference type="EMBL" id="CM017324">
    <property type="protein sequence ID" value="KAE8037890.1"/>
    <property type="molecule type" value="Genomic_DNA"/>
</dbReference>
<organism evidence="2 3">
    <name type="scientific">Carpinus fangiana</name>
    <dbReference type="NCBI Taxonomy" id="176857"/>
    <lineage>
        <taxon>Eukaryota</taxon>
        <taxon>Viridiplantae</taxon>
        <taxon>Streptophyta</taxon>
        <taxon>Embryophyta</taxon>
        <taxon>Tracheophyta</taxon>
        <taxon>Spermatophyta</taxon>
        <taxon>Magnoliopsida</taxon>
        <taxon>eudicotyledons</taxon>
        <taxon>Gunneridae</taxon>
        <taxon>Pentapetalae</taxon>
        <taxon>rosids</taxon>
        <taxon>fabids</taxon>
        <taxon>Fagales</taxon>
        <taxon>Betulaceae</taxon>
        <taxon>Carpinus</taxon>
    </lineage>
</organism>
<protein>
    <submittedName>
        <fullName evidence="2">Uncharacterized protein</fullName>
    </submittedName>
</protein>
<feature type="region of interest" description="Disordered" evidence="1">
    <location>
        <begin position="59"/>
        <end position="80"/>
    </location>
</feature>
<dbReference type="AlphaFoldDB" id="A0A660KQC1"/>
<proteinExistence type="predicted"/>
<name>A0A660KQC1_9ROSI</name>
<reference evidence="2 3" key="1">
    <citation type="submission" date="2019-06" db="EMBL/GenBank/DDBJ databases">
        <title>A chromosomal-level reference genome of Carpinus fangiana (Coryloideae, Betulaceae).</title>
        <authorList>
            <person name="Yang X."/>
            <person name="Wang Z."/>
            <person name="Zhang L."/>
            <person name="Hao G."/>
            <person name="Liu J."/>
            <person name="Yang Y."/>
        </authorList>
    </citation>
    <scope>NUCLEOTIDE SEQUENCE [LARGE SCALE GENOMIC DNA]</scope>
    <source>
        <strain evidence="2">Cfa_2016G</strain>
        <tissue evidence="2">Leaf</tissue>
    </source>
</reference>
<gene>
    <name evidence="2" type="ORF">FH972_010443</name>
</gene>
<keyword evidence="3" id="KW-1185">Reference proteome</keyword>
<accession>A0A660KQC1</accession>
<evidence type="ECO:0000313" key="2">
    <source>
        <dbReference type="EMBL" id="KAE8037890.1"/>
    </source>
</evidence>
<evidence type="ECO:0000313" key="3">
    <source>
        <dbReference type="Proteomes" id="UP000327013"/>
    </source>
</evidence>
<evidence type="ECO:0000256" key="1">
    <source>
        <dbReference type="SAM" id="MobiDB-lite"/>
    </source>
</evidence>
<sequence>MMLPKELGLKMIPVPAVGFSTTTTLFYYHSSKTHTRNTHFEKKINKNKPILELLVANGTPKASTDGGGCGGKTQSEKEPPVEEVVRDMGLDGRGICR</sequence>